<dbReference type="SUPFAM" id="SSF55856">
    <property type="entry name" value="Cytochrome b5-like heme/steroid binding domain"/>
    <property type="match status" value="1"/>
</dbReference>
<dbReference type="InterPro" id="IPR013785">
    <property type="entry name" value="Aldolase_TIM"/>
</dbReference>
<dbReference type="GO" id="GO:0016491">
    <property type="term" value="F:oxidoreductase activity"/>
    <property type="evidence" value="ECO:0007669"/>
    <property type="project" value="UniProtKB-KW"/>
</dbReference>
<dbReference type="Gene3D" id="3.20.20.70">
    <property type="entry name" value="Aldolase class I"/>
    <property type="match status" value="2"/>
</dbReference>
<sequence length="410" mass="45048">MVSLKRRVARKVIFQYAGKDATQTYNEVHTISLLPRTLTTSKLVGKLDPSTIDAAQPPTQRPTAQESDQSKPPLTSVISPHDFEAIARGTLSKKAWAFYSSAATDLIADKANKSFYDRVWFRPRILLDVRDISINSSYPIEEVVSAATVGYPFFFQLYVNKHRPSSESLLKRVWDLGIRTLFLTVDAPVPGKREADERVRIDGTLSTPMSGTTAINDKAGSSLARTMGTYIDPSLSWKDLVWIRNFWKGKVVVKGIQAAEDAKKAADEGVDGIVLRTVSNHGGRNLDTSPPVLLTLLELRRHFPEVFGQVEVYVDGGIRRGTDILKALCLGATAVSIGRTFLYALSYGESGVEHLIDMLRDELETAMRLVGITDLSQAHPGLVNTGDIDHLVPSTLGRLYAGDGPPKAKI</sequence>
<reference evidence="5" key="1">
    <citation type="submission" date="2021-03" db="EMBL/GenBank/DDBJ databases">
        <title>Comparative genomics and phylogenomic investigation of the class Geoglossomycetes provide insights into ecological specialization and systematics.</title>
        <authorList>
            <person name="Melie T."/>
            <person name="Pirro S."/>
            <person name="Miller A.N."/>
            <person name="Quandt A."/>
        </authorList>
    </citation>
    <scope>NUCLEOTIDE SEQUENCE</scope>
    <source>
        <strain evidence="5">CAQ_001_2017</strain>
    </source>
</reference>
<dbReference type="InterPro" id="IPR000262">
    <property type="entry name" value="FMN-dep_DH"/>
</dbReference>
<dbReference type="EMBL" id="JAGHQM010002442">
    <property type="protein sequence ID" value="KAH0548654.1"/>
    <property type="molecule type" value="Genomic_DNA"/>
</dbReference>
<evidence type="ECO:0000313" key="6">
    <source>
        <dbReference type="Proteomes" id="UP000750711"/>
    </source>
</evidence>
<dbReference type="Proteomes" id="UP000750711">
    <property type="component" value="Unassembled WGS sequence"/>
</dbReference>
<feature type="compositionally biased region" description="Polar residues" evidence="3">
    <location>
        <begin position="57"/>
        <end position="77"/>
    </location>
</feature>
<protein>
    <recommendedName>
        <fullName evidence="4">FMN hydroxy acid dehydrogenase domain-containing protein</fullName>
    </recommendedName>
</protein>
<name>A0A9P8IHS3_9PEZI</name>
<evidence type="ECO:0000256" key="3">
    <source>
        <dbReference type="SAM" id="MobiDB-lite"/>
    </source>
</evidence>
<gene>
    <name evidence="5" type="ORF">GP486_007803</name>
</gene>
<proteinExistence type="predicted"/>
<feature type="domain" description="FMN hydroxy acid dehydrogenase" evidence="4">
    <location>
        <begin position="1"/>
        <end position="388"/>
    </location>
</feature>
<dbReference type="Pfam" id="PF01070">
    <property type="entry name" value="FMN_dh"/>
    <property type="match status" value="1"/>
</dbReference>
<dbReference type="InterPro" id="IPR036400">
    <property type="entry name" value="Cyt_B5-like_heme/steroid_sf"/>
</dbReference>
<dbReference type="InterPro" id="IPR037396">
    <property type="entry name" value="FMN_HAD"/>
</dbReference>
<organism evidence="5 6">
    <name type="scientific">Trichoglossum hirsutum</name>
    <dbReference type="NCBI Taxonomy" id="265104"/>
    <lineage>
        <taxon>Eukaryota</taxon>
        <taxon>Fungi</taxon>
        <taxon>Dikarya</taxon>
        <taxon>Ascomycota</taxon>
        <taxon>Pezizomycotina</taxon>
        <taxon>Geoglossomycetes</taxon>
        <taxon>Geoglossales</taxon>
        <taxon>Geoglossaceae</taxon>
        <taxon>Trichoglossum</taxon>
    </lineage>
</organism>
<dbReference type="PROSITE" id="PS51349">
    <property type="entry name" value="FMN_HYDROXY_ACID_DH_2"/>
    <property type="match status" value="1"/>
</dbReference>
<keyword evidence="6" id="KW-1185">Reference proteome</keyword>
<evidence type="ECO:0000313" key="5">
    <source>
        <dbReference type="EMBL" id="KAH0548654.1"/>
    </source>
</evidence>
<feature type="region of interest" description="Disordered" evidence="3">
    <location>
        <begin position="49"/>
        <end position="77"/>
    </location>
</feature>
<dbReference type="SUPFAM" id="SSF51395">
    <property type="entry name" value="FMN-linked oxidoreductases"/>
    <property type="match status" value="1"/>
</dbReference>
<keyword evidence="2" id="KW-0560">Oxidoreductase</keyword>
<dbReference type="PANTHER" id="PTHR10578:SF104">
    <property type="entry name" value="CYTOCHROME B2, MITOCHONDRIAL-RELATED"/>
    <property type="match status" value="1"/>
</dbReference>
<evidence type="ECO:0000259" key="4">
    <source>
        <dbReference type="PROSITE" id="PS51349"/>
    </source>
</evidence>
<accession>A0A9P8IHS3</accession>
<evidence type="ECO:0000256" key="1">
    <source>
        <dbReference type="ARBA" id="ARBA00001917"/>
    </source>
</evidence>
<comment type="caution">
    <text evidence="5">The sequence shown here is derived from an EMBL/GenBank/DDBJ whole genome shotgun (WGS) entry which is preliminary data.</text>
</comment>
<dbReference type="PANTHER" id="PTHR10578">
    <property type="entry name" value="S -2-HYDROXY-ACID OXIDASE-RELATED"/>
    <property type="match status" value="1"/>
</dbReference>
<dbReference type="AlphaFoldDB" id="A0A9P8IHS3"/>
<comment type="cofactor">
    <cofactor evidence="1">
        <name>FMN</name>
        <dbReference type="ChEBI" id="CHEBI:58210"/>
    </cofactor>
</comment>
<evidence type="ECO:0000256" key="2">
    <source>
        <dbReference type="ARBA" id="ARBA00023002"/>
    </source>
</evidence>